<evidence type="ECO:0000313" key="10">
    <source>
        <dbReference type="EMBL" id="CAD7082274.1"/>
    </source>
</evidence>
<feature type="domain" description="Clp1 N-terminal" evidence="8">
    <location>
        <begin position="13"/>
        <end position="102"/>
    </location>
</feature>
<evidence type="ECO:0000256" key="1">
    <source>
        <dbReference type="ARBA" id="ARBA00004123"/>
    </source>
</evidence>
<dbReference type="AlphaFoldDB" id="A0A7R8YU09"/>
<dbReference type="InterPro" id="IPR038239">
    <property type="entry name" value="Clp1_N_sf"/>
</dbReference>
<dbReference type="GO" id="GO:0031124">
    <property type="term" value="P:mRNA 3'-end processing"/>
    <property type="evidence" value="ECO:0007669"/>
    <property type="project" value="UniProtKB-UniRule"/>
</dbReference>
<dbReference type="GO" id="GO:0007420">
    <property type="term" value="P:brain development"/>
    <property type="evidence" value="ECO:0007669"/>
    <property type="project" value="UniProtKB-ARBA"/>
</dbReference>
<evidence type="ECO:0000313" key="11">
    <source>
        <dbReference type="Proteomes" id="UP000594454"/>
    </source>
</evidence>
<name>A0A7R8YU09_HERIL</name>
<dbReference type="HAMAP" id="MF_03035">
    <property type="entry name" value="Clp1"/>
    <property type="match status" value="1"/>
</dbReference>
<dbReference type="Pfam" id="PF06807">
    <property type="entry name" value="Clp1"/>
    <property type="match status" value="1"/>
</dbReference>
<evidence type="ECO:0000259" key="9">
    <source>
        <dbReference type="Pfam" id="PF16575"/>
    </source>
</evidence>
<feature type="domain" description="Clp1 P-loop" evidence="9">
    <location>
        <begin position="118"/>
        <end position="304"/>
    </location>
</feature>
<dbReference type="FunFam" id="2.40.30.330:FF:000001">
    <property type="entry name" value="Protein CLP1 homolog"/>
    <property type="match status" value="1"/>
</dbReference>
<dbReference type="GO" id="GO:0051731">
    <property type="term" value="F:polynucleotide 5'-hydroxyl-kinase activity"/>
    <property type="evidence" value="ECO:0007669"/>
    <property type="project" value="InterPro"/>
</dbReference>
<evidence type="ECO:0000256" key="2">
    <source>
        <dbReference type="ARBA" id="ARBA00022664"/>
    </source>
</evidence>
<feature type="binding site" evidence="6">
    <location>
        <begin position="121"/>
        <end position="126"/>
    </location>
    <ligand>
        <name>ATP</name>
        <dbReference type="ChEBI" id="CHEBI:30616"/>
    </ligand>
</feature>
<keyword evidence="2 6" id="KW-0507">mRNA processing</keyword>
<dbReference type="InterPro" id="IPR028606">
    <property type="entry name" value="Clp1"/>
</dbReference>
<dbReference type="InterPro" id="IPR010655">
    <property type="entry name" value="Clp1_C"/>
</dbReference>
<protein>
    <recommendedName>
        <fullName evidence="6">Protein CLP1 homolog</fullName>
    </recommendedName>
</protein>
<gene>
    <name evidence="10" type="ORF">HERILL_LOCUS5322</name>
</gene>
<feature type="binding site" evidence="6">
    <location>
        <position position="59"/>
    </location>
    <ligand>
        <name>ATP</name>
        <dbReference type="ChEBI" id="CHEBI:30616"/>
    </ligand>
</feature>
<sequence length="422" mass="46680">MSEEAEKPVEYNLEADSELRFELEAKGEKVFVELKSGFAELFGTELVKGKAYEFTTGAKVAIFTYHGCVLEVKGKTDVLYVAKETPMVQYINCHAALEQMREIAEEKNVQGPIVMVVGPMDVGKTTLCRIFLNYAVRVGRRPMFVDLDIGQGCISIPGTIGAILVERPASLEEGFSQQAPLVYHLGHKSPSSNDALYRIIISKMAEVTLEALQANKKTKASGMIINTCGWVKGGGYRHLLHAAQAFEVGAIFVLDQERLYNELLRDIPAFVKVVLLPKSGGVVERSGASRAEARDIRIKEYFYGHRSPLYPHSFDVKWSDLKIYKIGAPALPDSCMPLGMKAEDNMTKLVAVQPGPNLLHHILAVSFAESIEDDVIQTNVAGFICVTHVDCDRQTITVLSPQPRPLPNVILLLSELQFMDTH</sequence>
<dbReference type="FunFam" id="3.40.50.300:FF:000454">
    <property type="entry name" value="Protein CLP1 homolog"/>
    <property type="match status" value="1"/>
</dbReference>
<comment type="function">
    <text evidence="6">Required for endonucleolytic cleavage during polyadenylation-dependent pre-mRNA 3'-end formation.</text>
</comment>
<dbReference type="GO" id="GO:0005524">
    <property type="term" value="F:ATP binding"/>
    <property type="evidence" value="ECO:0007669"/>
    <property type="project" value="UniProtKB-UniRule"/>
</dbReference>
<feature type="domain" description="Clp1 C-terminal" evidence="7">
    <location>
        <begin position="309"/>
        <end position="420"/>
    </location>
</feature>
<dbReference type="PANTHER" id="PTHR12755">
    <property type="entry name" value="CLEAVAGE/POLYADENYLATION FACTOR IA SUBUNIT CLP1P"/>
    <property type="match status" value="1"/>
</dbReference>
<dbReference type="Gene3D" id="2.60.120.1030">
    <property type="entry name" value="Clp1, DNA binding domain"/>
    <property type="match status" value="1"/>
</dbReference>
<dbReference type="FunFam" id="2.60.120.1030:FF:000001">
    <property type="entry name" value="Protein CLP1 homolog 5"/>
    <property type="match status" value="1"/>
</dbReference>
<dbReference type="InterPro" id="IPR032324">
    <property type="entry name" value="Clp1_N"/>
</dbReference>
<dbReference type="Pfam" id="PF16573">
    <property type="entry name" value="CLP1_N"/>
    <property type="match status" value="1"/>
</dbReference>
<evidence type="ECO:0000256" key="4">
    <source>
        <dbReference type="ARBA" id="ARBA00022840"/>
    </source>
</evidence>
<dbReference type="InterPro" id="IPR038238">
    <property type="entry name" value="Clp1_C_sf"/>
</dbReference>
<evidence type="ECO:0000259" key="7">
    <source>
        <dbReference type="Pfam" id="PF06807"/>
    </source>
</evidence>
<dbReference type="PANTHER" id="PTHR12755:SF6">
    <property type="entry name" value="POLYRIBONUCLEOTIDE 5'-HYDROXYL-KINASE CLP1"/>
    <property type="match status" value="1"/>
</dbReference>
<organism evidence="10 11">
    <name type="scientific">Hermetia illucens</name>
    <name type="common">Black soldier fly</name>
    <dbReference type="NCBI Taxonomy" id="343691"/>
    <lineage>
        <taxon>Eukaryota</taxon>
        <taxon>Metazoa</taxon>
        <taxon>Ecdysozoa</taxon>
        <taxon>Arthropoda</taxon>
        <taxon>Hexapoda</taxon>
        <taxon>Insecta</taxon>
        <taxon>Pterygota</taxon>
        <taxon>Neoptera</taxon>
        <taxon>Endopterygota</taxon>
        <taxon>Diptera</taxon>
        <taxon>Brachycera</taxon>
        <taxon>Stratiomyomorpha</taxon>
        <taxon>Stratiomyidae</taxon>
        <taxon>Hermetiinae</taxon>
        <taxon>Hermetia</taxon>
    </lineage>
</organism>
<keyword evidence="3 6" id="KW-0547">Nucleotide-binding</keyword>
<dbReference type="OrthoDB" id="258143at2759"/>
<feature type="binding site" evidence="6">
    <location>
        <position position="18"/>
    </location>
    <ligand>
        <name>ATP</name>
        <dbReference type="ChEBI" id="CHEBI:30616"/>
    </ligand>
</feature>
<dbReference type="CDD" id="cd01983">
    <property type="entry name" value="SIMIBI"/>
    <property type="match status" value="1"/>
</dbReference>
<evidence type="ECO:0000256" key="5">
    <source>
        <dbReference type="ARBA" id="ARBA00023242"/>
    </source>
</evidence>
<keyword evidence="4 6" id="KW-0067">ATP-binding</keyword>
<dbReference type="Gene3D" id="2.40.30.330">
    <property type="entry name" value="Pre-mRNA cleavage complex subunit Clp1, C-terminal domain"/>
    <property type="match status" value="1"/>
</dbReference>
<keyword evidence="11" id="KW-1185">Reference proteome</keyword>
<dbReference type="InParanoid" id="A0A7R8YU09"/>
<reference evidence="10 11" key="1">
    <citation type="submission" date="2020-11" db="EMBL/GenBank/DDBJ databases">
        <authorList>
            <person name="Wallbank WR R."/>
            <person name="Pardo Diaz C."/>
            <person name="Kozak K."/>
            <person name="Martin S."/>
            <person name="Jiggins C."/>
            <person name="Moest M."/>
            <person name="Warren A I."/>
            <person name="Generalovic N T."/>
            <person name="Byers J.R.P. K."/>
            <person name="Montejo-Kovacevich G."/>
            <person name="Yen C E."/>
        </authorList>
    </citation>
    <scope>NUCLEOTIDE SEQUENCE [LARGE SCALE GENOMIC DNA]</scope>
</reference>
<dbReference type="OMA" id="VQYVNCH"/>
<dbReference type="GO" id="GO:0005849">
    <property type="term" value="C:mRNA cleavage factor complex"/>
    <property type="evidence" value="ECO:0007669"/>
    <property type="project" value="InterPro"/>
</dbReference>
<evidence type="ECO:0000259" key="8">
    <source>
        <dbReference type="Pfam" id="PF16573"/>
    </source>
</evidence>
<evidence type="ECO:0000256" key="6">
    <source>
        <dbReference type="HAMAP-Rule" id="MF_03035"/>
    </source>
</evidence>
<dbReference type="FunCoup" id="A0A7R8YU09">
    <property type="interactions" value="1467"/>
</dbReference>
<proteinExistence type="inferred from homology"/>
<dbReference type="SUPFAM" id="SSF52540">
    <property type="entry name" value="P-loop containing nucleoside triphosphate hydrolases"/>
    <property type="match status" value="1"/>
</dbReference>
<dbReference type="Pfam" id="PF16575">
    <property type="entry name" value="CLP1_P"/>
    <property type="match status" value="1"/>
</dbReference>
<dbReference type="EMBL" id="LR899010">
    <property type="protein sequence ID" value="CAD7082274.1"/>
    <property type="molecule type" value="Genomic_DNA"/>
</dbReference>
<comment type="similarity">
    <text evidence="6">Belongs to the Clp1 family. Clp1 subfamily.</text>
</comment>
<accession>A0A7R8YU09</accession>
<dbReference type="InterPro" id="IPR045116">
    <property type="entry name" value="Clp1/Grc3"/>
</dbReference>
<dbReference type="InterPro" id="IPR027417">
    <property type="entry name" value="P-loop_NTPase"/>
</dbReference>
<keyword evidence="5 6" id="KW-0539">Nucleus</keyword>
<dbReference type="InterPro" id="IPR032319">
    <property type="entry name" value="CLP1_P"/>
</dbReference>
<evidence type="ECO:0000256" key="3">
    <source>
        <dbReference type="ARBA" id="ARBA00022741"/>
    </source>
</evidence>
<comment type="subcellular location">
    <subcellularLocation>
        <location evidence="1 6">Nucleus</location>
    </subcellularLocation>
</comment>
<dbReference type="Gene3D" id="3.40.50.300">
    <property type="entry name" value="P-loop containing nucleotide triphosphate hydrolases"/>
    <property type="match status" value="1"/>
</dbReference>
<dbReference type="GO" id="GO:0006388">
    <property type="term" value="P:tRNA splicing, via endonucleolytic cleavage and ligation"/>
    <property type="evidence" value="ECO:0007669"/>
    <property type="project" value="TreeGrafter"/>
</dbReference>
<dbReference type="Proteomes" id="UP000594454">
    <property type="component" value="Chromosome 2"/>
</dbReference>